<dbReference type="EMBL" id="AYSA01000119">
    <property type="protein sequence ID" value="ESZ96874.1"/>
    <property type="molecule type" value="Genomic_DNA"/>
</dbReference>
<reference evidence="2 3" key="1">
    <citation type="journal article" date="2014" name="Genome Announc.">
        <title>Draft genome sequence of Sclerotinia borealis, a psychrophilic plant pathogenic fungus.</title>
        <authorList>
            <person name="Mardanov A.V."/>
            <person name="Beletsky A.V."/>
            <person name="Kadnikov V.V."/>
            <person name="Ignatov A.N."/>
            <person name="Ravin N.V."/>
        </authorList>
    </citation>
    <scope>NUCLEOTIDE SEQUENCE [LARGE SCALE GENOMIC DNA]</scope>
    <source>
        <strain evidence="3">F-4157</strain>
    </source>
</reference>
<evidence type="ECO:0000256" key="1">
    <source>
        <dbReference type="SAM" id="MobiDB-lite"/>
    </source>
</evidence>
<sequence>MTSERWAVDPNTLDEDTSTDGWAVDPNTIDKDKLGFEWTPRIEELLRRGHNTSLHPSLNVGHDRYEPHMELPAEDDIIGIMKWLGCNEAVSAEIKQEYDEMVANDSPELIPTKFGKTRDLMGILVRLFVNKKWAESMKMDPEETFEGHVNALGELGLQPEFAVICVVYPDWILRPIEERERWSIYDVGQPGEMMCELVSDWASTLKGLWNDKGYFDKGLIPPPSPTGIRYHPGNVSPKNADPQNHES</sequence>
<evidence type="ECO:0000313" key="2">
    <source>
        <dbReference type="EMBL" id="ESZ96874.1"/>
    </source>
</evidence>
<organism evidence="2 3">
    <name type="scientific">Sclerotinia borealis (strain F-4128)</name>
    <dbReference type="NCBI Taxonomy" id="1432307"/>
    <lineage>
        <taxon>Eukaryota</taxon>
        <taxon>Fungi</taxon>
        <taxon>Dikarya</taxon>
        <taxon>Ascomycota</taxon>
        <taxon>Pezizomycotina</taxon>
        <taxon>Leotiomycetes</taxon>
        <taxon>Helotiales</taxon>
        <taxon>Sclerotiniaceae</taxon>
        <taxon>Sclerotinia</taxon>
    </lineage>
</organism>
<protein>
    <submittedName>
        <fullName evidence="2">Uncharacterized protein</fullName>
    </submittedName>
</protein>
<comment type="caution">
    <text evidence="2">The sequence shown here is derived from an EMBL/GenBank/DDBJ whole genome shotgun (WGS) entry which is preliminary data.</text>
</comment>
<accession>W9CQJ2</accession>
<proteinExistence type="predicted"/>
<dbReference type="AlphaFoldDB" id="W9CQJ2"/>
<feature type="region of interest" description="Disordered" evidence="1">
    <location>
        <begin position="1"/>
        <end position="26"/>
    </location>
</feature>
<keyword evidence="3" id="KW-1185">Reference proteome</keyword>
<evidence type="ECO:0000313" key="3">
    <source>
        <dbReference type="Proteomes" id="UP000019487"/>
    </source>
</evidence>
<dbReference type="Proteomes" id="UP000019487">
    <property type="component" value="Unassembled WGS sequence"/>
</dbReference>
<feature type="region of interest" description="Disordered" evidence="1">
    <location>
        <begin position="226"/>
        <end position="247"/>
    </location>
</feature>
<gene>
    <name evidence="2" type="ORF">SBOR_2739</name>
</gene>
<dbReference type="HOGENOM" id="CLU_1125091_0_0_1"/>
<name>W9CQJ2_SCLBF</name>